<evidence type="ECO:0000313" key="3">
    <source>
        <dbReference type="EMBL" id="SER72686.1"/>
    </source>
</evidence>
<gene>
    <name evidence="3" type="ORF">SAMN02787113_04433</name>
</gene>
<dbReference type="InterPro" id="IPR046348">
    <property type="entry name" value="SIS_dom_sf"/>
</dbReference>
<dbReference type="CDD" id="cd05009">
    <property type="entry name" value="SIS_GlmS_GlmD_2"/>
    <property type="match status" value="1"/>
</dbReference>
<dbReference type="InterPro" id="IPR035466">
    <property type="entry name" value="GlmS/AgaS_SIS"/>
</dbReference>
<evidence type="ECO:0000259" key="2">
    <source>
        <dbReference type="PROSITE" id="PS51464"/>
    </source>
</evidence>
<dbReference type="CDD" id="cd05008">
    <property type="entry name" value="SIS_GlmS_GlmD_1"/>
    <property type="match status" value="1"/>
</dbReference>
<keyword evidence="1" id="KW-0677">Repeat</keyword>
<reference evidence="3 4" key="1">
    <citation type="submission" date="2016-10" db="EMBL/GenBank/DDBJ databases">
        <authorList>
            <person name="Varghese N."/>
            <person name="Submissions S."/>
        </authorList>
    </citation>
    <scope>NUCLEOTIDE SEQUENCE [LARGE SCALE GENOMIC DNA]</scope>
    <source>
        <strain evidence="3 4">TC-13</strain>
    </source>
</reference>
<dbReference type="SUPFAM" id="SSF53697">
    <property type="entry name" value="SIS domain"/>
    <property type="match status" value="1"/>
</dbReference>
<sequence length="338" mass="37613">MYTYNEIMAQGQKLERTKDIVQLMTFNEDAVDVVLFTGCGTSYYLAIAAARYYQTVTGAFAIAVPASELFLHTDTFILTHKKYLIIGISRSGTTSEIIMSLEHLNGAKNIRTMAVTCNSDTPMARLTNELIALNDISEKSVVMTQSFSNMLYALQLYAAKISGRTDILEQLEKIPALVQSALGNGQQLTQVTEDASKKRFIFLGSGAYNGLAKEATLKLKEMTQTECESYSNLEFRHGPISIVDKETVVIIFTQNETEEYDQALVKDIQKLGGFVVIIGIASEELEADLIFKLSAEVDDLNRLVEAVPYFQLLAYQHAIFKGRNPDKPRNLTQVVKLS</sequence>
<organism evidence="3 4">
    <name type="scientific">Lysinibacillus fusiformis</name>
    <dbReference type="NCBI Taxonomy" id="28031"/>
    <lineage>
        <taxon>Bacteria</taxon>
        <taxon>Bacillati</taxon>
        <taxon>Bacillota</taxon>
        <taxon>Bacilli</taxon>
        <taxon>Bacillales</taxon>
        <taxon>Bacillaceae</taxon>
        <taxon>Lysinibacillus</taxon>
    </lineage>
</organism>
<dbReference type="Pfam" id="PF01380">
    <property type="entry name" value="SIS"/>
    <property type="match status" value="2"/>
</dbReference>
<dbReference type="InterPro" id="IPR001347">
    <property type="entry name" value="SIS_dom"/>
</dbReference>
<dbReference type="PANTHER" id="PTHR10937:SF4">
    <property type="entry name" value="GLUCOSAMINE-6-PHOSPHATE DEAMINASE"/>
    <property type="match status" value="1"/>
</dbReference>
<feature type="domain" description="SIS" evidence="2">
    <location>
        <begin position="188"/>
        <end position="328"/>
    </location>
</feature>
<dbReference type="PROSITE" id="PS51464">
    <property type="entry name" value="SIS"/>
    <property type="match status" value="2"/>
</dbReference>
<dbReference type="GO" id="GO:1901135">
    <property type="term" value="P:carbohydrate derivative metabolic process"/>
    <property type="evidence" value="ECO:0007669"/>
    <property type="project" value="InterPro"/>
</dbReference>
<comment type="caution">
    <text evidence="3">The sequence shown here is derived from an EMBL/GenBank/DDBJ whole genome shotgun (WGS) entry which is preliminary data.</text>
</comment>
<accession>A0A1H9RIW4</accession>
<keyword evidence="3" id="KW-0808">Transferase</keyword>
<dbReference type="EMBL" id="FOEL01000023">
    <property type="protein sequence ID" value="SER72686.1"/>
    <property type="molecule type" value="Genomic_DNA"/>
</dbReference>
<name>A0A1H9RIW4_9BACI</name>
<dbReference type="PANTHER" id="PTHR10937">
    <property type="entry name" value="GLUCOSAMINE--FRUCTOSE-6-PHOSPHATE AMINOTRANSFERASE, ISOMERIZING"/>
    <property type="match status" value="1"/>
</dbReference>
<dbReference type="Proteomes" id="UP000199410">
    <property type="component" value="Unassembled WGS sequence"/>
</dbReference>
<dbReference type="AlphaFoldDB" id="A0A1H9RIW4"/>
<dbReference type="GO" id="GO:0097367">
    <property type="term" value="F:carbohydrate derivative binding"/>
    <property type="evidence" value="ECO:0007669"/>
    <property type="project" value="InterPro"/>
</dbReference>
<keyword evidence="3" id="KW-0032">Aminotransferase</keyword>
<dbReference type="Gene3D" id="3.40.50.10490">
    <property type="entry name" value="Glucose-6-phosphate isomerase like protein, domain 1"/>
    <property type="match status" value="2"/>
</dbReference>
<evidence type="ECO:0000313" key="4">
    <source>
        <dbReference type="Proteomes" id="UP000199410"/>
    </source>
</evidence>
<dbReference type="RefSeq" id="WP_258955068.1">
    <property type="nucleotide sequence ID" value="NZ_FMVP01000023.1"/>
</dbReference>
<feature type="domain" description="SIS" evidence="2">
    <location>
        <begin position="20"/>
        <end position="164"/>
    </location>
</feature>
<protein>
    <submittedName>
        <fullName evidence="3">Glucosamine--fructose-6-phosphate aminotransferase (Isomerizing)</fullName>
    </submittedName>
</protein>
<dbReference type="InterPro" id="IPR035490">
    <property type="entry name" value="GlmS/FrlB_SIS"/>
</dbReference>
<dbReference type="GO" id="GO:0008483">
    <property type="term" value="F:transaminase activity"/>
    <property type="evidence" value="ECO:0007669"/>
    <property type="project" value="UniProtKB-KW"/>
</dbReference>
<evidence type="ECO:0000256" key="1">
    <source>
        <dbReference type="ARBA" id="ARBA00022737"/>
    </source>
</evidence>
<proteinExistence type="predicted"/>